<sequence length="170" mass="18301">MTAAATDVRTWTLLIPAPVALWSANDSHRNGPRASSANRAAWRKAGYEAAQLHRLPRNLARIRLGFVFHFQTNHHRDALNYADTAKPVIDAFGPPFVQAPTAKKPKGAAAPGWTLIANDTPEFLESTSLAIGPLWRDVIAGADPLTARRLESKHGGLTVTITDLSAVHGG</sequence>
<keyword evidence="2" id="KW-1185">Reference proteome</keyword>
<proteinExistence type="predicted"/>
<organism evidence="1 2">
    <name type="scientific">Micromonospora carbonacea</name>
    <dbReference type="NCBI Taxonomy" id="47853"/>
    <lineage>
        <taxon>Bacteria</taxon>
        <taxon>Bacillati</taxon>
        <taxon>Actinomycetota</taxon>
        <taxon>Actinomycetes</taxon>
        <taxon>Micromonosporales</taxon>
        <taxon>Micromonosporaceae</taxon>
        <taxon>Micromonospora</taxon>
    </lineage>
</organism>
<reference evidence="2" key="1">
    <citation type="submission" date="2016-06" db="EMBL/GenBank/DDBJ databases">
        <authorList>
            <person name="Varghese N."/>
            <person name="Submissions Spin"/>
        </authorList>
    </citation>
    <scope>NUCLEOTIDE SEQUENCE [LARGE SCALE GENOMIC DNA]</scope>
    <source>
        <strain evidence="2">DSM 43168</strain>
    </source>
</reference>
<dbReference type="EMBL" id="FMCT01000012">
    <property type="protein sequence ID" value="SCF43012.1"/>
    <property type="molecule type" value="Genomic_DNA"/>
</dbReference>
<gene>
    <name evidence="1" type="ORF">GA0070563_112174</name>
</gene>
<dbReference type="Proteomes" id="UP000183585">
    <property type="component" value="Unassembled WGS sequence"/>
</dbReference>
<protein>
    <submittedName>
        <fullName evidence="1">Uncharacterized protein</fullName>
    </submittedName>
</protein>
<dbReference type="AlphaFoldDB" id="A0A1C5ACN5"/>
<name>A0A1C5ACN5_9ACTN</name>
<evidence type="ECO:0000313" key="1">
    <source>
        <dbReference type="EMBL" id="SCF43012.1"/>
    </source>
</evidence>
<dbReference type="RefSeq" id="WP_141723959.1">
    <property type="nucleotide sequence ID" value="NZ_FMCT01000012.1"/>
</dbReference>
<evidence type="ECO:0000313" key="2">
    <source>
        <dbReference type="Proteomes" id="UP000183585"/>
    </source>
</evidence>
<accession>A0A1C5ACN5</accession>